<dbReference type="PANTHER" id="PTHR45940:SF42">
    <property type="entry name" value="WUSCHEL-RELATED HOMEOBOX 3"/>
    <property type="match status" value="1"/>
</dbReference>
<accession>A0A022PTP3</accession>
<dbReference type="GO" id="GO:0005634">
    <property type="term" value="C:nucleus"/>
    <property type="evidence" value="ECO:0007669"/>
    <property type="project" value="UniProtKB-SubCell"/>
</dbReference>
<evidence type="ECO:0000313" key="12">
    <source>
        <dbReference type="EMBL" id="EYU18899.1"/>
    </source>
</evidence>
<dbReference type="STRING" id="4155.A0A022PTP3"/>
<dbReference type="Gene3D" id="1.10.10.60">
    <property type="entry name" value="Homeodomain-like"/>
    <property type="match status" value="1"/>
</dbReference>
<dbReference type="GO" id="GO:0003700">
    <property type="term" value="F:DNA-binding transcription factor activity"/>
    <property type="evidence" value="ECO:0007669"/>
    <property type="project" value="InterPro"/>
</dbReference>
<organism evidence="12 13">
    <name type="scientific">Erythranthe guttata</name>
    <name type="common">Yellow monkey flower</name>
    <name type="synonym">Mimulus guttatus</name>
    <dbReference type="NCBI Taxonomy" id="4155"/>
    <lineage>
        <taxon>Eukaryota</taxon>
        <taxon>Viridiplantae</taxon>
        <taxon>Streptophyta</taxon>
        <taxon>Embryophyta</taxon>
        <taxon>Tracheophyta</taxon>
        <taxon>Spermatophyta</taxon>
        <taxon>Magnoliopsida</taxon>
        <taxon>eudicotyledons</taxon>
        <taxon>Gunneridae</taxon>
        <taxon>Pentapetalae</taxon>
        <taxon>asterids</taxon>
        <taxon>lamiids</taxon>
        <taxon>Lamiales</taxon>
        <taxon>Phrymaceae</taxon>
        <taxon>Erythranthe</taxon>
    </lineage>
</organism>
<evidence type="ECO:0000313" key="13">
    <source>
        <dbReference type="Proteomes" id="UP000030748"/>
    </source>
</evidence>
<evidence type="ECO:0000256" key="5">
    <source>
        <dbReference type="ARBA" id="ARBA00023155"/>
    </source>
</evidence>
<keyword evidence="7 9" id="KW-0539">Nucleus</keyword>
<gene>
    <name evidence="12" type="ORF">MIMGU_mgv1a022343mg</name>
</gene>
<keyword evidence="6" id="KW-0804">Transcription</keyword>
<dbReference type="CDD" id="cd00086">
    <property type="entry name" value="homeodomain"/>
    <property type="match status" value="1"/>
</dbReference>
<evidence type="ECO:0000256" key="10">
    <source>
        <dbReference type="RuleBase" id="RU000682"/>
    </source>
</evidence>
<evidence type="ECO:0000256" key="2">
    <source>
        <dbReference type="ARBA" id="ARBA00022473"/>
    </source>
</evidence>
<dbReference type="GO" id="GO:0099402">
    <property type="term" value="P:plant organ development"/>
    <property type="evidence" value="ECO:0007669"/>
    <property type="project" value="InterPro"/>
</dbReference>
<reference evidence="12 13" key="1">
    <citation type="journal article" date="2013" name="Proc. Natl. Acad. Sci. U.S.A.">
        <title>Fine-scale variation in meiotic recombination in Mimulus inferred from population shotgun sequencing.</title>
        <authorList>
            <person name="Hellsten U."/>
            <person name="Wright K.M."/>
            <person name="Jenkins J."/>
            <person name="Shu S."/>
            <person name="Yuan Y."/>
            <person name="Wessler S.R."/>
            <person name="Schmutz J."/>
            <person name="Willis J.H."/>
            <person name="Rokhsar D.S."/>
        </authorList>
    </citation>
    <scope>NUCLEOTIDE SEQUENCE [LARGE SCALE GENOMIC DNA]</scope>
    <source>
        <strain evidence="13">cv. DUN x IM62</strain>
    </source>
</reference>
<dbReference type="PANTHER" id="PTHR45940">
    <property type="entry name" value="WUSCHEL-RELATED HOMEOBOX 1-RELATED"/>
    <property type="match status" value="1"/>
</dbReference>
<dbReference type="OrthoDB" id="1932526at2759"/>
<keyword evidence="4 9" id="KW-0238">DNA-binding</keyword>
<evidence type="ECO:0000256" key="7">
    <source>
        <dbReference type="ARBA" id="ARBA00023242"/>
    </source>
</evidence>
<comment type="subcellular location">
    <subcellularLocation>
        <location evidence="1 9 10">Nucleus</location>
    </subcellularLocation>
</comment>
<evidence type="ECO:0000256" key="9">
    <source>
        <dbReference type="PROSITE-ProRule" id="PRU00108"/>
    </source>
</evidence>
<sequence>MCPASSAVSRRWCPTAEQVMILDELYRRGLKTPNSAQIQRIAGHLSFYGKVQGKNVFYWFQNHKARERQKLRKKFANLLLHHQHHHDPHTRFLDPQTRFLQPPPFHQLLSHGCSDPPNLLIPQHAEGGTAINISEEAPHGGGGVVVTPSSWMSCSWRRWRDNNNNNNNNYNNDIPTYGHDSAMITGVGPTYYPCFFRDDKPLQTLQLFPLSSSPPRATTTTTTTASINE</sequence>
<proteinExistence type="inferred from homology"/>
<evidence type="ECO:0000256" key="3">
    <source>
        <dbReference type="ARBA" id="ARBA00023015"/>
    </source>
</evidence>
<evidence type="ECO:0000256" key="4">
    <source>
        <dbReference type="ARBA" id="ARBA00023125"/>
    </source>
</evidence>
<feature type="DNA-binding region" description="Homeobox" evidence="9">
    <location>
        <begin position="7"/>
        <end position="71"/>
    </location>
</feature>
<dbReference type="SMART" id="SM00389">
    <property type="entry name" value="HOX"/>
    <property type="match status" value="1"/>
</dbReference>
<comment type="similarity">
    <text evidence="8">Belongs to the WUS homeobox family.</text>
</comment>
<keyword evidence="3" id="KW-0805">Transcription regulation</keyword>
<dbReference type="eggNOG" id="ENOG502S13K">
    <property type="taxonomic scope" value="Eukaryota"/>
</dbReference>
<dbReference type="PROSITE" id="PS50071">
    <property type="entry name" value="HOMEOBOX_2"/>
    <property type="match status" value="1"/>
</dbReference>
<dbReference type="GO" id="GO:0003677">
    <property type="term" value="F:DNA binding"/>
    <property type="evidence" value="ECO:0007669"/>
    <property type="project" value="UniProtKB-UniRule"/>
</dbReference>
<dbReference type="PhylomeDB" id="A0A022PTP3"/>
<name>A0A022PTP3_ERYGU</name>
<dbReference type="InterPro" id="IPR009057">
    <property type="entry name" value="Homeodomain-like_sf"/>
</dbReference>
<dbReference type="AlphaFoldDB" id="A0A022PTP3"/>
<evidence type="ECO:0000256" key="1">
    <source>
        <dbReference type="ARBA" id="ARBA00004123"/>
    </source>
</evidence>
<evidence type="ECO:0000256" key="6">
    <source>
        <dbReference type="ARBA" id="ARBA00023163"/>
    </source>
</evidence>
<dbReference type="InterPro" id="IPR001356">
    <property type="entry name" value="HD"/>
</dbReference>
<dbReference type="InterPro" id="IPR044555">
    <property type="entry name" value="WUSCHEL-like"/>
</dbReference>
<dbReference type="Pfam" id="PF00046">
    <property type="entry name" value="Homeodomain"/>
    <property type="match status" value="1"/>
</dbReference>
<keyword evidence="5 9" id="KW-0371">Homeobox</keyword>
<feature type="domain" description="Homeobox" evidence="11">
    <location>
        <begin position="5"/>
        <end position="70"/>
    </location>
</feature>
<evidence type="ECO:0000259" key="11">
    <source>
        <dbReference type="PROSITE" id="PS50071"/>
    </source>
</evidence>
<dbReference type="EMBL" id="KI632313">
    <property type="protein sequence ID" value="EYU18899.1"/>
    <property type="molecule type" value="Genomic_DNA"/>
</dbReference>
<dbReference type="Proteomes" id="UP000030748">
    <property type="component" value="Unassembled WGS sequence"/>
</dbReference>
<evidence type="ECO:0000256" key="8">
    <source>
        <dbReference type="ARBA" id="ARBA00024040"/>
    </source>
</evidence>
<dbReference type="KEGG" id="egt:105949048"/>
<keyword evidence="2" id="KW-0217">Developmental protein</keyword>
<keyword evidence="13" id="KW-1185">Reference proteome</keyword>
<protein>
    <recommendedName>
        <fullName evidence="11">Homeobox domain-containing protein</fullName>
    </recommendedName>
</protein>
<dbReference type="SUPFAM" id="SSF46689">
    <property type="entry name" value="Homeodomain-like"/>
    <property type="match status" value="1"/>
</dbReference>